<proteinExistence type="predicted"/>
<evidence type="ECO:0000313" key="2">
    <source>
        <dbReference type="Proteomes" id="UP000001514"/>
    </source>
</evidence>
<dbReference type="AlphaFoldDB" id="D8RHB5"/>
<dbReference type="EMBL" id="GL377579">
    <property type="protein sequence ID" value="EFJ28748.1"/>
    <property type="molecule type" value="Genomic_DNA"/>
</dbReference>
<evidence type="ECO:0000313" key="1">
    <source>
        <dbReference type="EMBL" id="EFJ28748.1"/>
    </source>
</evidence>
<dbReference type="KEGG" id="smo:SELMODRAFT_411335"/>
<name>D8RHB5_SELML</name>
<gene>
    <name evidence="1" type="ORF">SELMODRAFT_411335</name>
</gene>
<dbReference type="HOGENOM" id="CLU_1301547_0_0_1"/>
<keyword evidence="2" id="KW-1185">Reference proteome</keyword>
<organism evidence="2">
    <name type="scientific">Selaginella moellendorffii</name>
    <name type="common">Spikemoss</name>
    <dbReference type="NCBI Taxonomy" id="88036"/>
    <lineage>
        <taxon>Eukaryota</taxon>
        <taxon>Viridiplantae</taxon>
        <taxon>Streptophyta</taxon>
        <taxon>Embryophyta</taxon>
        <taxon>Tracheophyta</taxon>
        <taxon>Lycopodiopsida</taxon>
        <taxon>Selaginellales</taxon>
        <taxon>Selaginellaceae</taxon>
        <taxon>Selaginella</taxon>
    </lineage>
</organism>
<dbReference type="Gramene" id="EFJ28748">
    <property type="protein sequence ID" value="EFJ28748"/>
    <property type="gene ID" value="SELMODRAFT_411335"/>
</dbReference>
<reference evidence="1 2" key="1">
    <citation type="journal article" date="2011" name="Science">
        <title>The Selaginella genome identifies genetic changes associated with the evolution of vascular plants.</title>
        <authorList>
            <person name="Banks J.A."/>
            <person name="Nishiyama T."/>
            <person name="Hasebe M."/>
            <person name="Bowman J.L."/>
            <person name="Gribskov M."/>
            <person name="dePamphilis C."/>
            <person name="Albert V.A."/>
            <person name="Aono N."/>
            <person name="Aoyama T."/>
            <person name="Ambrose B.A."/>
            <person name="Ashton N.W."/>
            <person name="Axtell M.J."/>
            <person name="Barker E."/>
            <person name="Barker M.S."/>
            <person name="Bennetzen J.L."/>
            <person name="Bonawitz N.D."/>
            <person name="Chapple C."/>
            <person name="Cheng C."/>
            <person name="Correa L.G."/>
            <person name="Dacre M."/>
            <person name="DeBarry J."/>
            <person name="Dreyer I."/>
            <person name="Elias M."/>
            <person name="Engstrom E.M."/>
            <person name="Estelle M."/>
            <person name="Feng L."/>
            <person name="Finet C."/>
            <person name="Floyd S.K."/>
            <person name="Frommer W.B."/>
            <person name="Fujita T."/>
            <person name="Gramzow L."/>
            <person name="Gutensohn M."/>
            <person name="Harholt J."/>
            <person name="Hattori M."/>
            <person name="Heyl A."/>
            <person name="Hirai T."/>
            <person name="Hiwatashi Y."/>
            <person name="Ishikawa M."/>
            <person name="Iwata M."/>
            <person name="Karol K.G."/>
            <person name="Koehler B."/>
            <person name="Kolukisaoglu U."/>
            <person name="Kubo M."/>
            <person name="Kurata T."/>
            <person name="Lalonde S."/>
            <person name="Li K."/>
            <person name="Li Y."/>
            <person name="Litt A."/>
            <person name="Lyons E."/>
            <person name="Manning G."/>
            <person name="Maruyama T."/>
            <person name="Michael T.P."/>
            <person name="Mikami K."/>
            <person name="Miyazaki S."/>
            <person name="Morinaga S."/>
            <person name="Murata T."/>
            <person name="Mueller-Roeber B."/>
            <person name="Nelson D.R."/>
            <person name="Obara M."/>
            <person name="Oguri Y."/>
            <person name="Olmstead R.G."/>
            <person name="Onodera N."/>
            <person name="Petersen B.L."/>
            <person name="Pils B."/>
            <person name="Prigge M."/>
            <person name="Rensing S.A."/>
            <person name="Riano-Pachon D.M."/>
            <person name="Roberts A.W."/>
            <person name="Sato Y."/>
            <person name="Scheller H.V."/>
            <person name="Schulz B."/>
            <person name="Schulz C."/>
            <person name="Shakirov E.V."/>
            <person name="Shibagaki N."/>
            <person name="Shinohara N."/>
            <person name="Shippen D.E."/>
            <person name="Soerensen I."/>
            <person name="Sotooka R."/>
            <person name="Sugimoto N."/>
            <person name="Sugita M."/>
            <person name="Sumikawa N."/>
            <person name="Tanurdzic M."/>
            <person name="Theissen G."/>
            <person name="Ulvskov P."/>
            <person name="Wakazuki S."/>
            <person name="Weng J.K."/>
            <person name="Willats W.W."/>
            <person name="Wipf D."/>
            <person name="Wolf P.G."/>
            <person name="Yang L."/>
            <person name="Zimmer A.D."/>
            <person name="Zhu Q."/>
            <person name="Mitros T."/>
            <person name="Hellsten U."/>
            <person name="Loque D."/>
            <person name="Otillar R."/>
            <person name="Salamov A."/>
            <person name="Schmutz J."/>
            <person name="Shapiro H."/>
            <person name="Lindquist E."/>
            <person name="Lucas S."/>
            <person name="Rokhsar D."/>
            <person name="Grigoriev I.V."/>
        </authorList>
    </citation>
    <scope>NUCLEOTIDE SEQUENCE [LARGE SCALE GENOMIC DNA]</scope>
</reference>
<dbReference type="InParanoid" id="D8RHB5"/>
<protein>
    <submittedName>
        <fullName evidence="1">Uncharacterized protein</fullName>
    </submittedName>
</protein>
<accession>D8RHB5</accession>
<dbReference type="Proteomes" id="UP000001514">
    <property type="component" value="Unassembled WGS sequence"/>
</dbReference>
<sequence length="212" mass="23392">MGRTSLRPSGRCRPENLQSLDRDRYPSSHVVHTTMNEKQTSRLWRLVAVLPRHRGRGDGIASADKWKKLVQKHSADSKWQELLVRILALVDHHTVLWPLACAPAGKMPRLLASWSFHSLGVGRAVAYKFYCVQSCNLRRCTLTICCAWTCRTGVQRSLVALANGCQKLDLSGCIGISGARLLNLYGCDNAGSDNALKALAQDSASGSVRQNH</sequence>